<dbReference type="SUPFAM" id="SSF48403">
    <property type="entry name" value="Ankyrin repeat"/>
    <property type="match status" value="1"/>
</dbReference>
<evidence type="ECO:0000313" key="2">
    <source>
        <dbReference type="Proteomes" id="UP000799440"/>
    </source>
</evidence>
<evidence type="ECO:0000313" key="1">
    <source>
        <dbReference type="EMBL" id="KAF2746952.1"/>
    </source>
</evidence>
<dbReference type="Gene3D" id="1.25.40.20">
    <property type="entry name" value="Ankyrin repeat-containing domain"/>
    <property type="match status" value="1"/>
</dbReference>
<keyword evidence="2" id="KW-1185">Reference proteome</keyword>
<dbReference type="AlphaFoldDB" id="A0A6A6V8I8"/>
<organism evidence="1 2">
    <name type="scientific">Sporormia fimetaria CBS 119925</name>
    <dbReference type="NCBI Taxonomy" id="1340428"/>
    <lineage>
        <taxon>Eukaryota</taxon>
        <taxon>Fungi</taxon>
        <taxon>Dikarya</taxon>
        <taxon>Ascomycota</taxon>
        <taxon>Pezizomycotina</taxon>
        <taxon>Dothideomycetes</taxon>
        <taxon>Pleosporomycetidae</taxon>
        <taxon>Pleosporales</taxon>
        <taxon>Sporormiaceae</taxon>
        <taxon>Sporormia</taxon>
    </lineage>
</organism>
<reference evidence="1" key="1">
    <citation type="journal article" date="2020" name="Stud. Mycol.">
        <title>101 Dothideomycetes genomes: a test case for predicting lifestyles and emergence of pathogens.</title>
        <authorList>
            <person name="Haridas S."/>
            <person name="Albert R."/>
            <person name="Binder M."/>
            <person name="Bloem J."/>
            <person name="Labutti K."/>
            <person name="Salamov A."/>
            <person name="Andreopoulos B."/>
            <person name="Baker S."/>
            <person name="Barry K."/>
            <person name="Bills G."/>
            <person name="Bluhm B."/>
            <person name="Cannon C."/>
            <person name="Castanera R."/>
            <person name="Culley D."/>
            <person name="Daum C."/>
            <person name="Ezra D."/>
            <person name="Gonzalez J."/>
            <person name="Henrissat B."/>
            <person name="Kuo A."/>
            <person name="Liang C."/>
            <person name="Lipzen A."/>
            <person name="Lutzoni F."/>
            <person name="Magnuson J."/>
            <person name="Mondo S."/>
            <person name="Nolan M."/>
            <person name="Ohm R."/>
            <person name="Pangilinan J."/>
            <person name="Park H.-J."/>
            <person name="Ramirez L."/>
            <person name="Alfaro M."/>
            <person name="Sun H."/>
            <person name="Tritt A."/>
            <person name="Yoshinaga Y."/>
            <person name="Zwiers L.-H."/>
            <person name="Turgeon B."/>
            <person name="Goodwin S."/>
            <person name="Spatafora J."/>
            <person name="Crous P."/>
            <person name="Grigoriev I."/>
        </authorList>
    </citation>
    <scope>NUCLEOTIDE SEQUENCE</scope>
    <source>
        <strain evidence="1">CBS 119925</strain>
    </source>
</reference>
<dbReference type="Pfam" id="PF00023">
    <property type="entry name" value="Ank"/>
    <property type="match status" value="1"/>
</dbReference>
<proteinExistence type="predicted"/>
<name>A0A6A6V8I8_9PLEO</name>
<dbReference type="InterPro" id="IPR036770">
    <property type="entry name" value="Ankyrin_rpt-contain_sf"/>
</dbReference>
<accession>A0A6A6V8I8</accession>
<dbReference type="Proteomes" id="UP000799440">
    <property type="component" value="Unassembled WGS sequence"/>
</dbReference>
<gene>
    <name evidence="1" type="ORF">M011DRAFT_477773</name>
</gene>
<dbReference type="InterPro" id="IPR002110">
    <property type="entry name" value="Ankyrin_rpt"/>
</dbReference>
<dbReference type="EMBL" id="MU006575">
    <property type="protein sequence ID" value="KAF2746952.1"/>
    <property type="molecule type" value="Genomic_DNA"/>
</dbReference>
<dbReference type="OrthoDB" id="4772757at2759"/>
<evidence type="ECO:0008006" key="3">
    <source>
        <dbReference type="Google" id="ProtNLM"/>
    </source>
</evidence>
<protein>
    <recommendedName>
        <fullName evidence="3">Ankyrin</fullName>
    </recommendedName>
</protein>
<sequence length="503" mass="56569">MQFLDLPAEVVSIILRHAIVARGITRGLRLRLVNKMFAEEVLFAIHNERLLGITIGSLDWGRRWSPNFVLSHIEFRVNQEREDHNPYINCIRDIAKEILDDKETEASSVTSLEQVLHQICLPLAVRTEPREFKDFKEFLDRSDPISNAEYNQLLLAASTITNCASIVERCIRHDPTLVGVGERPPVPLYGPFVEIAAQYAEEAVLHLLLTIVSVDDFWQFRQNLLLNIAYFGRADAYRSVNTFRRDDTGPEDDTVYDRIALSIAKYASSLELVEYCRSLCTCDHVDCLEQTWTYTQRENMLIRSIEDCQCVGLASLLLQLHCKESAGGLAPGLEKALELASEKGYRELVELLLNHGGDTDRAMSGAAAYGHIDLVRMLLERGASPRFALLEGAIGGYFDIVKLALSVGGAKELDGNHWRLLARAAIAYENAAMFGTFIEHGMVLDKVAGRECAWMAKEQGLDSMLDLLEEHGVEANVPEPRKKESFGTYWQLKYGFKGGEWAD</sequence>